<dbReference type="RefSeq" id="WP_340346747.1">
    <property type="nucleotide sequence ID" value="NZ_JBBKZT010000020.1"/>
</dbReference>
<sequence>MQNNSLNLWLRRSLVVLGLGIAATAAMAADPYPSKPVRIVVPAAAGGGLDIVARLVATKMGEKLGQAVIVDNQAGGDTLVGTRNVKNAPADGYTVLAHANGFTILPELKEDPGYDPLKDFTGIGLMSRAPFVMEVASTDPSRDLKEFIARAKKEHLSFASGGIGGPPHMAAVMFLKNQGLDLTPVPYKGNGVALPDVATGRVTTIFDTYVSSLPFLQSGKLKPLAVTSTKRIAPLPNTPTFMELGIDYKYDLWLGLVVRSGTPKEVVQRLSDALRFALEDKDLKARLISEGSDPSFIKPEEFNATLAKEVTEMKQLVKELQIPKQ</sequence>
<keyword evidence="2" id="KW-0732">Signal</keyword>
<evidence type="ECO:0000313" key="3">
    <source>
        <dbReference type="EMBL" id="MEJ8851205.1"/>
    </source>
</evidence>
<evidence type="ECO:0000256" key="1">
    <source>
        <dbReference type="ARBA" id="ARBA00006987"/>
    </source>
</evidence>
<dbReference type="PIRSF" id="PIRSF017082">
    <property type="entry name" value="YflP"/>
    <property type="match status" value="1"/>
</dbReference>
<dbReference type="Proteomes" id="UP001385892">
    <property type="component" value="Unassembled WGS sequence"/>
</dbReference>
<feature type="chain" id="PRO_5047024634" evidence="2">
    <location>
        <begin position="29"/>
        <end position="325"/>
    </location>
</feature>
<dbReference type="Pfam" id="PF03401">
    <property type="entry name" value="TctC"/>
    <property type="match status" value="1"/>
</dbReference>
<organism evidence="3 4">
    <name type="scientific">Variovorax rhizosphaerae</name>
    <dbReference type="NCBI Taxonomy" id="1836200"/>
    <lineage>
        <taxon>Bacteria</taxon>
        <taxon>Pseudomonadati</taxon>
        <taxon>Pseudomonadota</taxon>
        <taxon>Betaproteobacteria</taxon>
        <taxon>Burkholderiales</taxon>
        <taxon>Comamonadaceae</taxon>
        <taxon>Variovorax</taxon>
    </lineage>
</organism>
<dbReference type="SUPFAM" id="SSF53850">
    <property type="entry name" value="Periplasmic binding protein-like II"/>
    <property type="match status" value="1"/>
</dbReference>
<dbReference type="CDD" id="cd07012">
    <property type="entry name" value="PBP2_Bug_TTT"/>
    <property type="match status" value="1"/>
</dbReference>
<accession>A0ABU8WUH6</accession>
<comment type="similarity">
    <text evidence="1">Belongs to the UPF0065 (bug) family.</text>
</comment>
<evidence type="ECO:0000313" key="4">
    <source>
        <dbReference type="Proteomes" id="UP001385892"/>
    </source>
</evidence>
<evidence type="ECO:0000256" key="2">
    <source>
        <dbReference type="SAM" id="SignalP"/>
    </source>
</evidence>
<reference evidence="3 4" key="1">
    <citation type="submission" date="2024-03" db="EMBL/GenBank/DDBJ databases">
        <title>Novel species of the genus Variovorax.</title>
        <authorList>
            <person name="Liu Q."/>
            <person name="Xin Y.-H."/>
        </authorList>
    </citation>
    <scope>NUCLEOTIDE SEQUENCE [LARGE SCALE GENOMIC DNA]</scope>
    <source>
        <strain evidence="3 4">KACC 18900</strain>
    </source>
</reference>
<gene>
    <name evidence="3" type="ORF">WKW82_31525</name>
</gene>
<comment type="caution">
    <text evidence="3">The sequence shown here is derived from an EMBL/GenBank/DDBJ whole genome shotgun (WGS) entry which is preliminary data.</text>
</comment>
<keyword evidence="4" id="KW-1185">Reference proteome</keyword>
<dbReference type="InterPro" id="IPR005064">
    <property type="entry name" value="BUG"/>
</dbReference>
<dbReference type="EMBL" id="JBBKZT010000020">
    <property type="protein sequence ID" value="MEJ8851205.1"/>
    <property type="molecule type" value="Genomic_DNA"/>
</dbReference>
<dbReference type="Gene3D" id="3.40.190.10">
    <property type="entry name" value="Periplasmic binding protein-like II"/>
    <property type="match status" value="1"/>
</dbReference>
<name>A0ABU8WUH6_9BURK</name>
<dbReference type="InterPro" id="IPR042100">
    <property type="entry name" value="Bug_dom1"/>
</dbReference>
<proteinExistence type="inferred from homology"/>
<protein>
    <submittedName>
        <fullName evidence="3">Tripartite tricarboxylate transporter substrate binding protein</fullName>
    </submittedName>
</protein>
<dbReference type="PANTHER" id="PTHR42928">
    <property type="entry name" value="TRICARBOXYLATE-BINDING PROTEIN"/>
    <property type="match status" value="1"/>
</dbReference>
<dbReference type="Gene3D" id="3.40.190.150">
    <property type="entry name" value="Bordetella uptake gene, domain 1"/>
    <property type="match status" value="1"/>
</dbReference>
<feature type="signal peptide" evidence="2">
    <location>
        <begin position="1"/>
        <end position="28"/>
    </location>
</feature>
<dbReference type="PANTHER" id="PTHR42928:SF5">
    <property type="entry name" value="BLR1237 PROTEIN"/>
    <property type="match status" value="1"/>
</dbReference>